<dbReference type="Proteomes" id="UP000050523">
    <property type="component" value="Unassembled WGS sequence"/>
</dbReference>
<dbReference type="EMBL" id="LJRO01000268">
    <property type="protein sequence ID" value="KPY97651.1"/>
    <property type="molecule type" value="Genomic_DNA"/>
</dbReference>
<feature type="transmembrane region" description="Helical" evidence="7">
    <location>
        <begin position="41"/>
        <end position="60"/>
    </location>
</feature>
<evidence type="ECO:0000256" key="2">
    <source>
        <dbReference type="ARBA" id="ARBA00004141"/>
    </source>
</evidence>
<feature type="transmembrane region" description="Helical" evidence="7">
    <location>
        <begin position="125"/>
        <end position="146"/>
    </location>
</feature>
<reference evidence="9 10" key="1">
    <citation type="submission" date="2015-09" db="EMBL/GenBank/DDBJ databases">
        <title>Genome announcement of multiple Pseudomonas syringae strains.</title>
        <authorList>
            <person name="Thakur S."/>
            <person name="Wang P.W."/>
            <person name="Gong Y."/>
            <person name="Weir B.S."/>
            <person name="Guttman D.S."/>
        </authorList>
    </citation>
    <scope>NUCLEOTIDE SEQUENCE [LARGE SCALE GENOMIC DNA]</scope>
    <source>
        <strain evidence="9 10">ICMP9151</strain>
    </source>
</reference>
<evidence type="ECO:0000256" key="4">
    <source>
        <dbReference type="ARBA" id="ARBA00022692"/>
    </source>
</evidence>
<keyword evidence="5 7" id="KW-1133">Transmembrane helix</keyword>
<evidence type="ECO:0000256" key="6">
    <source>
        <dbReference type="ARBA" id="ARBA00023136"/>
    </source>
</evidence>
<dbReference type="GO" id="GO:0016020">
    <property type="term" value="C:membrane"/>
    <property type="evidence" value="ECO:0007669"/>
    <property type="project" value="UniProtKB-SubCell"/>
</dbReference>
<sequence>MKISKSQVVLSSLMRFMHMLFGLLGWMGAALILGLHLRSELQPFLSLILASGLGVIAMIVHEGGHYLGARLHRMPVLMMRFAAVEVQVRRRNWRIRWSPQVKDRRLGGYVMAAANLELPPRQQMLWVVLMGPMANLLVGLASWGGWLVH</sequence>
<protein>
    <recommendedName>
        <fullName evidence="8">Peptidase M50 domain-containing protein</fullName>
    </recommendedName>
</protein>
<evidence type="ECO:0000256" key="1">
    <source>
        <dbReference type="ARBA" id="ARBA00001947"/>
    </source>
</evidence>
<gene>
    <name evidence="9" type="ORF">ALO43_200562</name>
</gene>
<dbReference type="Pfam" id="PF02163">
    <property type="entry name" value="Peptidase_M50"/>
    <property type="match status" value="1"/>
</dbReference>
<comment type="subcellular location">
    <subcellularLocation>
        <location evidence="2">Membrane</location>
        <topology evidence="2">Multi-pass membrane protein</topology>
    </subcellularLocation>
</comment>
<feature type="transmembrane region" description="Helical" evidence="7">
    <location>
        <begin position="12"/>
        <end position="35"/>
    </location>
</feature>
<evidence type="ECO:0000256" key="3">
    <source>
        <dbReference type="ARBA" id="ARBA00007931"/>
    </source>
</evidence>
<organism evidence="9 10">
    <name type="scientific">Pseudomonas tremae</name>
    <dbReference type="NCBI Taxonomy" id="200454"/>
    <lineage>
        <taxon>Bacteria</taxon>
        <taxon>Pseudomonadati</taxon>
        <taxon>Pseudomonadota</taxon>
        <taxon>Gammaproteobacteria</taxon>
        <taxon>Pseudomonadales</taxon>
        <taxon>Pseudomonadaceae</taxon>
        <taxon>Pseudomonas</taxon>
    </lineage>
</organism>
<keyword evidence="4 7" id="KW-0812">Transmembrane</keyword>
<keyword evidence="6 7" id="KW-0472">Membrane</keyword>
<dbReference type="InterPro" id="IPR008915">
    <property type="entry name" value="Peptidase_M50"/>
</dbReference>
<feature type="domain" description="Peptidase M50" evidence="8">
    <location>
        <begin position="56"/>
        <end position="143"/>
    </location>
</feature>
<dbReference type="RefSeq" id="WP_054997793.1">
    <property type="nucleotide sequence ID" value="NZ_LJRO01000268.1"/>
</dbReference>
<evidence type="ECO:0000259" key="8">
    <source>
        <dbReference type="Pfam" id="PF02163"/>
    </source>
</evidence>
<dbReference type="GO" id="GO:0006508">
    <property type="term" value="P:proteolysis"/>
    <property type="evidence" value="ECO:0007669"/>
    <property type="project" value="InterPro"/>
</dbReference>
<dbReference type="AlphaFoldDB" id="A0AA40P3G4"/>
<evidence type="ECO:0000256" key="7">
    <source>
        <dbReference type="SAM" id="Phobius"/>
    </source>
</evidence>
<comment type="cofactor">
    <cofactor evidence="1">
        <name>Zn(2+)</name>
        <dbReference type="ChEBI" id="CHEBI:29105"/>
    </cofactor>
</comment>
<proteinExistence type="inferred from homology"/>
<accession>A0AA40P3G4</accession>
<evidence type="ECO:0000313" key="9">
    <source>
        <dbReference type="EMBL" id="KPY97651.1"/>
    </source>
</evidence>
<comment type="similarity">
    <text evidence="3">Belongs to the peptidase M50B family.</text>
</comment>
<comment type="caution">
    <text evidence="9">The sequence shown here is derived from an EMBL/GenBank/DDBJ whole genome shotgun (WGS) entry which is preliminary data.</text>
</comment>
<evidence type="ECO:0000313" key="10">
    <source>
        <dbReference type="Proteomes" id="UP000050523"/>
    </source>
</evidence>
<name>A0AA40P3G4_9PSED</name>
<evidence type="ECO:0000256" key="5">
    <source>
        <dbReference type="ARBA" id="ARBA00022989"/>
    </source>
</evidence>